<dbReference type="SUPFAM" id="SSF49899">
    <property type="entry name" value="Concanavalin A-like lectins/glucanases"/>
    <property type="match status" value="1"/>
</dbReference>
<dbReference type="Pfam" id="PF13385">
    <property type="entry name" value="Laminin_G_3"/>
    <property type="match status" value="1"/>
</dbReference>
<proteinExistence type="predicted"/>
<sequence>MNKISSKFINLLVTSSRSFKNIPFNISVTRYATRVVICCLTLLLSTTQLVYSNIQGTLPETFIHSMTLNAETVTVNFKKFSNRGPNFSVLEQQANGTLTTHIAGPVRTYIGSVIDRPGAIASGLRRADGSILARVTFEDGVEWIDQGVNVIKFEFEPFLPKFPGAIVRDGGAGSTLYSADLGIDLPYLQFLKSGGTTAKALEIAEYSTMGINMVYLRDVAIFHRLERVIIRANENADPYNGQTDTTDQLLDTLVDQWEKVLPAGNHDLALVASPTVGGGLAFAGIGDPTYSANGSSDVTGDFGPTSRHEIGHNWTIGHFDGGTPEGPTINSGNDLGKMSGPEMELLLTHRAERLGFLDNLGTLSVAIPPRSADERITVEPIGGSISINVLANDNDTNGNALSILSFDSQTQKGLNVSQNGDALILQLPSIYSPGDDYFRYRIEDTDGMTSTAVVHLRSLIEGNGLGHWTFENSLTAVYDSSSLASHGTLAEDAFINANGELVLDGQGDYASVPPPNVTTNRVTYSAFVYRNGDQAPGAGIVLGSPTDDSSGLLIETGNRLAYTWEQFSSDFDSDLIIPNQTWTFVALVIEPNQATLYMDTGTGMQSVVDAEPNMPKSLTGFFQLGADPDADPAGPLFWNGRLDDVRVENRALSSAEITALANRDLGARDPTPYHTAQVNEETTILSWTPSQDMTQQRVFFSNDYTTIRDATIGDFSDQGITANNSFQLGNINNGTYYWRIDSTEPSGLIKGNMWTFTYVNKTNDLIFLSGFE</sequence>
<name>A0A3B0W9X8_9ZZZZ</name>
<dbReference type="AlphaFoldDB" id="A0A3B0W9X8"/>
<dbReference type="Pfam" id="PF17963">
    <property type="entry name" value="Big_9"/>
    <property type="match status" value="1"/>
</dbReference>
<dbReference type="Gene3D" id="2.60.120.200">
    <property type="match status" value="1"/>
</dbReference>
<protein>
    <submittedName>
        <fullName evidence="1">Uncharacterized protein</fullName>
    </submittedName>
</protein>
<gene>
    <name evidence="1" type="ORF">MNBD_GAMMA03-737</name>
</gene>
<dbReference type="InterPro" id="IPR013320">
    <property type="entry name" value="ConA-like_dom_sf"/>
</dbReference>
<dbReference type="EMBL" id="UOFC01000179">
    <property type="protein sequence ID" value="VAW48022.1"/>
    <property type="molecule type" value="Genomic_DNA"/>
</dbReference>
<organism evidence="1">
    <name type="scientific">hydrothermal vent metagenome</name>
    <dbReference type="NCBI Taxonomy" id="652676"/>
    <lineage>
        <taxon>unclassified sequences</taxon>
        <taxon>metagenomes</taxon>
        <taxon>ecological metagenomes</taxon>
    </lineage>
</organism>
<evidence type="ECO:0000313" key="1">
    <source>
        <dbReference type="EMBL" id="VAW48022.1"/>
    </source>
</evidence>
<dbReference type="SUPFAM" id="SSF55486">
    <property type="entry name" value="Metalloproteases ('zincins'), catalytic domain"/>
    <property type="match status" value="1"/>
</dbReference>
<accession>A0A3B0W9X8</accession>
<reference evidence="1" key="1">
    <citation type="submission" date="2018-06" db="EMBL/GenBank/DDBJ databases">
        <authorList>
            <person name="Zhirakovskaya E."/>
        </authorList>
    </citation>
    <scope>NUCLEOTIDE SEQUENCE</scope>
</reference>